<evidence type="ECO:0000313" key="23">
    <source>
        <dbReference type="Proteomes" id="UP000694395"/>
    </source>
</evidence>
<accession>A0A8C7M562</accession>
<dbReference type="SUPFAM" id="SSF50249">
    <property type="entry name" value="Nucleic acid-binding proteins"/>
    <property type="match status" value="3"/>
</dbReference>
<dbReference type="GO" id="GO:0071031">
    <property type="term" value="P:nuclear mRNA surveillance of mRNA 3'-end processing"/>
    <property type="evidence" value="ECO:0007669"/>
    <property type="project" value="TreeGrafter"/>
</dbReference>
<dbReference type="CDD" id="cd09862">
    <property type="entry name" value="PIN_Rrp44-like"/>
    <property type="match status" value="1"/>
</dbReference>
<protein>
    <recommendedName>
        <fullName evidence="16">Exosome complex exonuclease RRP44</fullName>
    </recommendedName>
    <alternativeName>
        <fullName evidence="17">Protein DIS3 homolog</fullName>
    </alternativeName>
    <alternativeName>
        <fullName evidence="18">Ribosomal RNA-processing protein 44</fullName>
    </alternativeName>
</protein>
<dbReference type="GO" id="GO:0005654">
    <property type="term" value="C:nucleoplasm"/>
    <property type="evidence" value="ECO:0007669"/>
    <property type="project" value="UniProtKB-SubCell"/>
</dbReference>
<keyword evidence="14" id="KW-0539">Nucleus</keyword>
<evidence type="ECO:0000256" key="7">
    <source>
        <dbReference type="ARBA" id="ARBA00022801"/>
    </source>
</evidence>
<evidence type="ECO:0000256" key="4">
    <source>
        <dbReference type="ARBA" id="ARBA00022552"/>
    </source>
</evidence>
<dbReference type="GO" id="GO:0000176">
    <property type="term" value="C:nuclear exosome (RNase complex)"/>
    <property type="evidence" value="ECO:0007669"/>
    <property type="project" value="UniProtKB-ARBA"/>
</dbReference>
<evidence type="ECO:0000256" key="20">
    <source>
        <dbReference type="SAM" id="MobiDB-lite"/>
    </source>
</evidence>
<dbReference type="GeneTree" id="ENSGT00530000063106"/>
<comment type="subunit">
    <text evidence="15">Component of the RNA exosome complex; within the complex interacts with EXOSC4, EXOSC7 and EXOSC9 of the exosome core complex (Exo-9). The catalytically inactive RNA exosome core complex (Exo-9) associates with the catalytic subunit EXOSC10/RRP6. Exo-9 may associate with DIS3 to form the nucleolar exosome complex, or DIS3L to form the cytoplasmic exosome complex. Exo-9 is formed by a hexameric base ring consisting of the heterodimers EXOSC4-EXOSC9, EXOSC5-EXOSC8 and EXOSC6-EXOSC7, and a cap ring consisting of EXOSC1, EXOSC2 and EXOSC3; DIS3 associates with the base ring of Exo-9. The RNA exosome complex associates with cofactors C1D/RRP47, MPHOSPH6/MPP6 and MTREX/MTR4. Interacts with DHX34; the interaction is RNA-independent.</text>
</comment>
<dbReference type="InterPro" id="IPR001900">
    <property type="entry name" value="RNase_II/R"/>
</dbReference>
<keyword evidence="11" id="KW-0694">RNA-binding</keyword>
<evidence type="ECO:0000256" key="14">
    <source>
        <dbReference type="ARBA" id="ARBA00023242"/>
    </source>
</evidence>
<evidence type="ECO:0000256" key="18">
    <source>
        <dbReference type="ARBA" id="ARBA00077930"/>
    </source>
</evidence>
<dbReference type="Gene3D" id="3.40.50.1010">
    <property type="entry name" value="5'-nuclease"/>
    <property type="match status" value="2"/>
</dbReference>
<dbReference type="GO" id="GO:0006364">
    <property type="term" value="P:rRNA processing"/>
    <property type="evidence" value="ECO:0007669"/>
    <property type="project" value="UniProtKB-KW"/>
</dbReference>
<evidence type="ECO:0000256" key="11">
    <source>
        <dbReference type="ARBA" id="ARBA00022884"/>
    </source>
</evidence>
<dbReference type="GO" id="GO:0003723">
    <property type="term" value="F:RNA binding"/>
    <property type="evidence" value="ECO:0007669"/>
    <property type="project" value="UniProtKB-KW"/>
</dbReference>
<evidence type="ECO:0000256" key="15">
    <source>
        <dbReference type="ARBA" id="ARBA00065106"/>
    </source>
</evidence>
<dbReference type="GO" id="GO:0004519">
    <property type="term" value="F:endonuclease activity"/>
    <property type="evidence" value="ECO:0007669"/>
    <property type="project" value="TreeGrafter"/>
</dbReference>
<comment type="cofactor">
    <cofactor evidence="1">
        <name>Mn(2+)</name>
        <dbReference type="ChEBI" id="CHEBI:29035"/>
    </cofactor>
</comment>
<dbReference type="PANTHER" id="PTHR23355">
    <property type="entry name" value="RIBONUCLEASE"/>
    <property type="match status" value="1"/>
</dbReference>
<evidence type="ECO:0000256" key="8">
    <source>
        <dbReference type="ARBA" id="ARBA00022835"/>
    </source>
</evidence>
<keyword evidence="7" id="KW-0378">Hydrolase</keyword>
<keyword evidence="10" id="KW-0460">Magnesium</keyword>
<dbReference type="GO" id="GO:0000177">
    <property type="term" value="C:cytoplasmic exosome (RNase complex)"/>
    <property type="evidence" value="ECO:0007669"/>
    <property type="project" value="TreeGrafter"/>
</dbReference>
<evidence type="ECO:0000256" key="9">
    <source>
        <dbReference type="ARBA" id="ARBA00022839"/>
    </source>
</evidence>
<keyword evidence="9" id="KW-0269">Exonuclease</keyword>
<keyword evidence="8" id="KW-0271">Exosome</keyword>
<dbReference type="Pfam" id="PF17215">
    <property type="entry name" value="Rrp44_S1"/>
    <property type="match status" value="1"/>
</dbReference>
<keyword evidence="13" id="KW-0464">Manganese</keyword>
<evidence type="ECO:0000256" key="5">
    <source>
        <dbReference type="ARBA" id="ARBA00022553"/>
    </source>
</evidence>
<dbReference type="Gene3D" id="2.40.50.690">
    <property type="match status" value="1"/>
</dbReference>
<dbReference type="FunFam" id="2.40.50.700:FF:000001">
    <property type="entry name" value="Exosome complex exonuclease exoribonuclease (Rrp44)"/>
    <property type="match status" value="1"/>
</dbReference>
<dbReference type="FunFam" id="2.40.50.140:FF:000125">
    <property type="entry name" value="exosome complex exonuclease RRP44 isoform X1"/>
    <property type="match status" value="1"/>
</dbReference>
<name>A0A8C7M562_ONCMY</name>
<reference evidence="22" key="1">
    <citation type="submission" date="2020-07" db="EMBL/GenBank/DDBJ databases">
        <title>A long reads based de novo assembly of the rainbow trout Arlee double haploid line genome.</title>
        <authorList>
            <person name="Gao G."/>
            <person name="Palti Y."/>
        </authorList>
    </citation>
    <scope>NUCLEOTIDE SEQUENCE [LARGE SCALE GENOMIC DNA]</scope>
</reference>
<dbReference type="FunFam" id="2.40.50.690:FF:000002">
    <property type="entry name" value="exosome complex exonuclease RRP44 isoform X1"/>
    <property type="match status" value="1"/>
</dbReference>
<dbReference type="Gene3D" id="2.40.50.700">
    <property type="match status" value="1"/>
</dbReference>
<dbReference type="InterPro" id="IPR050180">
    <property type="entry name" value="RNR_Ribonuclease"/>
</dbReference>
<dbReference type="Pfam" id="PF00773">
    <property type="entry name" value="RNB"/>
    <property type="match status" value="1"/>
</dbReference>
<dbReference type="SMART" id="SM00955">
    <property type="entry name" value="RNB"/>
    <property type="match status" value="1"/>
</dbReference>
<evidence type="ECO:0000256" key="16">
    <source>
        <dbReference type="ARBA" id="ARBA00074777"/>
    </source>
</evidence>
<evidence type="ECO:0000256" key="13">
    <source>
        <dbReference type="ARBA" id="ARBA00023211"/>
    </source>
</evidence>
<evidence type="ECO:0000256" key="3">
    <source>
        <dbReference type="ARBA" id="ARBA00005785"/>
    </source>
</evidence>
<comment type="subcellular location">
    <subcellularLocation>
        <location evidence="2">Nucleus</location>
        <location evidence="2">Nucleoplasm</location>
    </subcellularLocation>
</comment>
<evidence type="ECO:0000259" key="21">
    <source>
        <dbReference type="SMART" id="SM00955"/>
    </source>
</evidence>
<dbReference type="Pfam" id="PF17216">
    <property type="entry name" value="Rrp44_CSD1"/>
    <property type="match status" value="1"/>
</dbReference>
<dbReference type="Pfam" id="PF17849">
    <property type="entry name" value="OB_Dis3"/>
    <property type="match status" value="1"/>
</dbReference>
<organism evidence="22 23">
    <name type="scientific">Oncorhynchus mykiss</name>
    <name type="common">Rainbow trout</name>
    <name type="synonym">Salmo gairdneri</name>
    <dbReference type="NCBI Taxonomy" id="8022"/>
    <lineage>
        <taxon>Eukaryota</taxon>
        <taxon>Metazoa</taxon>
        <taxon>Chordata</taxon>
        <taxon>Craniata</taxon>
        <taxon>Vertebrata</taxon>
        <taxon>Euteleostomi</taxon>
        <taxon>Actinopterygii</taxon>
        <taxon>Neopterygii</taxon>
        <taxon>Teleostei</taxon>
        <taxon>Protacanthopterygii</taxon>
        <taxon>Salmoniformes</taxon>
        <taxon>Salmonidae</taxon>
        <taxon>Salmoninae</taxon>
        <taxon>Oncorhynchus</taxon>
    </lineage>
</organism>
<evidence type="ECO:0000256" key="10">
    <source>
        <dbReference type="ARBA" id="ARBA00022842"/>
    </source>
</evidence>
<dbReference type="Pfam" id="PF13638">
    <property type="entry name" value="PIN_4"/>
    <property type="match status" value="1"/>
</dbReference>
<evidence type="ECO:0000256" key="17">
    <source>
        <dbReference type="ARBA" id="ARBA00077221"/>
    </source>
</evidence>
<keyword evidence="23" id="KW-1185">Reference proteome</keyword>
<dbReference type="AlphaFoldDB" id="A0A8C7M562"/>
<dbReference type="PROSITE" id="PS01175">
    <property type="entry name" value="RIBONUCLEASE_II"/>
    <property type="match status" value="1"/>
</dbReference>
<dbReference type="InterPro" id="IPR012340">
    <property type="entry name" value="NA-bd_OB-fold"/>
</dbReference>
<dbReference type="GO" id="GO:0016075">
    <property type="term" value="P:rRNA catabolic process"/>
    <property type="evidence" value="ECO:0007669"/>
    <property type="project" value="TreeGrafter"/>
</dbReference>
<keyword evidence="5" id="KW-0597">Phosphoprotein</keyword>
<feature type="region of interest" description="Disordered" evidence="20">
    <location>
        <begin position="267"/>
        <end position="297"/>
    </location>
</feature>
<evidence type="ECO:0000256" key="6">
    <source>
        <dbReference type="ARBA" id="ARBA00022722"/>
    </source>
</evidence>
<gene>
    <name evidence="22" type="primary">LOC110527160</name>
</gene>
<comment type="similarity">
    <text evidence="3 19">Belongs to the RNR ribonuclease family.</text>
</comment>
<dbReference type="GO" id="GO:0000175">
    <property type="term" value="F:3'-5'-RNA exonuclease activity"/>
    <property type="evidence" value="ECO:0007669"/>
    <property type="project" value="TreeGrafter"/>
</dbReference>
<evidence type="ECO:0000313" key="22">
    <source>
        <dbReference type="Ensembl" id="ENSOMYP00000004526.2"/>
    </source>
</evidence>
<sequence>MLKSKTFVKKTRSGGIMKIVREHYLRDDIWCGSEVCTECKQEETVLQKDACIESNLCSFPHYLLPDTNIVLSQQLTEISWSKTEVSMFPSQNSLEEEQGESANDRNDRAIRISTKWYSDHLNNTPTDKRLKVVLLTNDRGNKEKAEESGLLTYRCKKQDTSVTSVPQDETAVLTSNEITSSKVLFPEHLPLSRIQSGIKSGTFQQGTFRASRDNYLEATVFVHGEGDDSTEVLIQGLQNLNRAVHQDLVAVEILPLNQWVAPSSVVLQDEGPKEDDVTEEEEAELKSGPSGAASRKPTGRVVGIIKRNWRPFCGMLFLSQIKEATRHLFTPADRRIPRIRIETRQAATLAGQRIMVAIDGWPKHSRYPNGHFVRSLGSAGDKETETEVLLLEHDVPHQDFSQAVLSFLPKMPWNITEEDMAVREDLRNLTVCSVDPPGCTDIDDALHCRDLPNGNQEVGVHIADVSHFIRPGNAMDLEAANRGTTVYLTGRRIDMVPELLSSNLCSLRSSVERLAFSCIWEINDKAEIVKTRFTKSVINSKASLTYAEAQMRIDDANMNDDTTKSLRGLNRLAKILKKRRIEKGALTLSSPEVRFHIDSETHDPIDLQTKELKETNSMVEEFMLLANISVAQKIYDEFSECALLRKHPAPPPSNYDILNKAAKSKDMVIHTDSAKALADSLDAAQVDGFPYFNTLLRILATRCMMQAVYFCSGMDSDFHHYGLASPIYTHFTSPIRRYSDIIVHRLLAVAIGADSTYPDLMDKHKQSALCNNLNYRHKMAQYAQRASVAYHTQLFFKSRGILNEEGFILFVRKNAIIVLIPKFGLEGTVFFENKDKPSPKLIFNEEVPSLTVEGHSFNMFDKVKVTISLDASNVQHQKIRMSLVEPVISGVSVAPSEPEPEVKRAKLDR</sequence>
<keyword evidence="12" id="KW-0007">Acetylation</keyword>
<dbReference type="InterPro" id="IPR022966">
    <property type="entry name" value="RNase_II/R_CS"/>
</dbReference>
<reference evidence="22" key="3">
    <citation type="submission" date="2025-09" db="UniProtKB">
        <authorList>
            <consortium name="Ensembl"/>
        </authorList>
    </citation>
    <scope>IDENTIFICATION</scope>
</reference>
<dbReference type="PANTHER" id="PTHR23355:SF35">
    <property type="entry name" value="EXOSOME COMPLEX EXONUCLEASE RRP44"/>
    <property type="match status" value="1"/>
</dbReference>
<keyword evidence="6" id="KW-0540">Nuclease</keyword>
<dbReference type="InterPro" id="IPR002716">
    <property type="entry name" value="PIN_dom"/>
</dbReference>
<evidence type="ECO:0000256" key="1">
    <source>
        <dbReference type="ARBA" id="ARBA00001936"/>
    </source>
</evidence>
<keyword evidence="4" id="KW-0698">rRNA processing</keyword>
<evidence type="ECO:0000256" key="2">
    <source>
        <dbReference type="ARBA" id="ARBA00004642"/>
    </source>
</evidence>
<evidence type="ECO:0000256" key="12">
    <source>
        <dbReference type="ARBA" id="ARBA00022990"/>
    </source>
</evidence>
<dbReference type="InterPro" id="IPR033770">
    <property type="entry name" value="RRP44_S1"/>
</dbReference>
<dbReference type="InterPro" id="IPR033771">
    <property type="entry name" value="Rrp44_CSD1"/>
</dbReference>
<feature type="domain" description="RNB" evidence="21">
    <location>
        <begin position="423"/>
        <end position="753"/>
    </location>
</feature>
<dbReference type="Proteomes" id="UP000694395">
    <property type="component" value="Chromosome 7"/>
</dbReference>
<evidence type="ECO:0000256" key="19">
    <source>
        <dbReference type="RuleBase" id="RU003901"/>
    </source>
</evidence>
<dbReference type="Ensembl" id="ENSOMYT00000005070.2">
    <property type="protein sequence ID" value="ENSOMYP00000004526.2"/>
    <property type="gene ID" value="ENSOMYG00000002169.2"/>
</dbReference>
<reference evidence="22" key="2">
    <citation type="submission" date="2025-08" db="UniProtKB">
        <authorList>
            <consortium name="Ensembl"/>
        </authorList>
    </citation>
    <scope>IDENTIFICATION</scope>
</reference>
<dbReference type="Gene3D" id="2.40.50.140">
    <property type="entry name" value="Nucleic acid-binding proteins"/>
    <property type="match status" value="1"/>
</dbReference>
<proteinExistence type="inferred from homology"/>
<dbReference type="InterPro" id="IPR041505">
    <property type="entry name" value="Dis3_CSD2"/>
</dbReference>